<keyword evidence="9" id="KW-1185">Reference proteome</keyword>
<keyword evidence="4 7" id="KW-0812">Transmembrane</keyword>
<evidence type="ECO:0000256" key="5">
    <source>
        <dbReference type="ARBA" id="ARBA00022989"/>
    </source>
</evidence>
<feature type="transmembrane region" description="Helical" evidence="7">
    <location>
        <begin position="196"/>
        <end position="214"/>
    </location>
</feature>
<comment type="subcellular location">
    <subcellularLocation>
        <location evidence="1">Membrane</location>
        <topology evidence="1">Multi-pass membrane protein</topology>
    </subcellularLocation>
</comment>
<dbReference type="GO" id="GO:0042907">
    <property type="term" value="F:xanthine transmembrane transporter activity"/>
    <property type="evidence" value="ECO:0007669"/>
    <property type="project" value="TreeGrafter"/>
</dbReference>
<dbReference type="InterPro" id="IPR006043">
    <property type="entry name" value="NCS2"/>
</dbReference>
<name>A0A0E4GCK7_9FIRM</name>
<feature type="transmembrane region" description="Helical" evidence="7">
    <location>
        <begin position="85"/>
        <end position="104"/>
    </location>
</feature>
<reference evidence="8 9" key="1">
    <citation type="submission" date="2015-03" db="EMBL/GenBank/DDBJ databases">
        <authorList>
            <person name="Murphy D."/>
        </authorList>
    </citation>
    <scope>NUCLEOTIDE SEQUENCE [LARGE SCALE GENOMIC DNA]</scope>
    <source>
        <strain evidence="8 9">OL-4</strain>
    </source>
</reference>
<dbReference type="PANTHER" id="PTHR42810:SF2">
    <property type="entry name" value="PURINE PERMEASE C1399.01C-RELATED"/>
    <property type="match status" value="1"/>
</dbReference>
<feature type="transmembrane region" description="Helical" evidence="7">
    <location>
        <begin position="220"/>
        <end position="237"/>
    </location>
</feature>
<accession>A0A0E4GCK7</accession>
<organism evidence="8 9">
    <name type="scientific">Syntrophomonas zehnderi OL-4</name>
    <dbReference type="NCBI Taxonomy" id="690567"/>
    <lineage>
        <taxon>Bacteria</taxon>
        <taxon>Bacillati</taxon>
        <taxon>Bacillota</taxon>
        <taxon>Clostridia</taxon>
        <taxon>Eubacteriales</taxon>
        <taxon>Syntrophomonadaceae</taxon>
        <taxon>Syntrophomonas</taxon>
    </lineage>
</organism>
<dbReference type="Proteomes" id="UP000045545">
    <property type="component" value="Unassembled WGS sequence"/>
</dbReference>
<gene>
    <name evidence="8" type="ORF">1982</name>
</gene>
<sequence length="463" mass="49535">MICFAESNYTKVIINSKIQSHYYLCLKHCERVKGVMNLKYGLEDRPPLKENLIFGLQWLAVTIPAVIILGKVLGSMEGSMAAEILYMQKLFAVMAVSLLIQIWWGHRLPLVIGPATVLLIGILASQTSSSAAIYSSILICGLILSILAVSGLFAYLRQLFTPRVVAVILLLVAFTMLPTILKLISSSSGQMSSASHLGFALVFIILMFMGQRWLTGLWKATLILWAMIFGSLAYFLINPGWAKGVDATSVPFLGGFFQQLTTGIVIDPGLLIAFLLCFLGLAINDLGSIQAVGSVLQADEMPKRITQGITSTGLGNVLAGFMGVIGPVNFSFSPGVIASTGCAARTTLIPAGIIMLALAFTPRILFYLSFIPGVVIGCVLLFIMCTQVAAGLAAAFSAIKQPYFDYALPIGLPILIGIMVAFMPAEVLAAFPAAVRPILGNGFVMGVLVALLLEHMIFSNSKG</sequence>
<dbReference type="Pfam" id="PF00860">
    <property type="entry name" value="Xan_ur_permease"/>
    <property type="match status" value="1"/>
</dbReference>
<feature type="transmembrane region" description="Helical" evidence="7">
    <location>
        <begin position="162"/>
        <end position="184"/>
    </location>
</feature>
<proteinExistence type="inferred from homology"/>
<evidence type="ECO:0000313" key="8">
    <source>
        <dbReference type="EMBL" id="CFX83735.1"/>
    </source>
</evidence>
<dbReference type="STRING" id="690567.1982"/>
<feature type="transmembrane region" description="Helical" evidence="7">
    <location>
        <begin position="52"/>
        <end position="73"/>
    </location>
</feature>
<feature type="transmembrane region" description="Helical" evidence="7">
    <location>
        <begin position="132"/>
        <end position="156"/>
    </location>
</feature>
<feature type="transmembrane region" description="Helical" evidence="7">
    <location>
        <begin position="438"/>
        <end position="458"/>
    </location>
</feature>
<evidence type="ECO:0000256" key="2">
    <source>
        <dbReference type="ARBA" id="ARBA00008821"/>
    </source>
</evidence>
<evidence type="ECO:0000256" key="1">
    <source>
        <dbReference type="ARBA" id="ARBA00004141"/>
    </source>
</evidence>
<evidence type="ECO:0000256" key="6">
    <source>
        <dbReference type="ARBA" id="ARBA00023136"/>
    </source>
</evidence>
<evidence type="ECO:0000256" key="7">
    <source>
        <dbReference type="SAM" id="Phobius"/>
    </source>
</evidence>
<dbReference type="PANTHER" id="PTHR42810">
    <property type="entry name" value="PURINE PERMEASE C1399.01C-RELATED"/>
    <property type="match status" value="1"/>
</dbReference>
<evidence type="ECO:0000256" key="3">
    <source>
        <dbReference type="ARBA" id="ARBA00022448"/>
    </source>
</evidence>
<comment type="similarity">
    <text evidence="2">Belongs to the nucleobase:cation symporter-2 (NCS2) (TC 2.A.40) family.</text>
</comment>
<keyword evidence="3" id="KW-0813">Transport</keyword>
<dbReference type="EMBL" id="CGIH01000032">
    <property type="protein sequence ID" value="CFX83735.1"/>
    <property type="molecule type" value="Genomic_DNA"/>
</dbReference>
<evidence type="ECO:0000313" key="9">
    <source>
        <dbReference type="Proteomes" id="UP000045545"/>
    </source>
</evidence>
<protein>
    <submittedName>
        <fullName evidence="8">Xanthine/uracil/vitamin C permease</fullName>
    </submittedName>
</protein>
<dbReference type="GO" id="GO:0005886">
    <property type="term" value="C:plasma membrane"/>
    <property type="evidence" value="ECO:0007669"/>
    <property type="project" value="TreeGrafter"/>
</dbReference>
<feature type="transmembrane region" description="Helical" evidence="7">
    <location>
        <begin position="410"/>
        <end position="431"/>
    </location>
</feature>
<feature type="transmembrane region" description="Helical" evidence="7">
    <location>
        <begin position="308"/>
        <end position="330"/>
    </location>
</feature>
<feature type="transmembrane region" description="Helical" evidence="7">
    <location>
        <begin position="110"/>
        <end position="125"/>
    </location>
</feature>
<feature type="transmembrane region" description="Helical" evidence="7">
    <location>
        <begin position="272"/>
        <end position="296"/>
    </location>
</feature>
<dbReference type="AlphaFoldDB" id="A0A0E4GCK7"/>
<evidence type="ECO:0000256" key="4">
    <source>
        <dbReference type="ARBA" id="ARBA00022692"/>
    </source>
</evidence>
<keyword evidence="6 7" id="KW-0472">Membrane</keyword>
<dbReference type="NCBIfam" id="NF037981">
    <property type="entry name" value="NCS2_1"/>
    <property type="match status" value="1"/>
</dbReference>
<keyword evidence="5 7" id="KW-1133">Transmembrane helix</keyword>
<feature type="transmembrane region" description="Helical" evidence="7">
    <location>
        <begin position="365"/>
        <end position="390"/>
    </location>
</feature>